<dbReference type="EMBL" id="BAABFX010000025">
    <property type="protein sequence ID" value="GAA4394336.1"/>
    <property type="molecule type" value="Genomic_DNA"/>
</dbReference>
<comment type="caution">
    <text evidence="1">The sequence shown here is derived from an EMBL/GenBank/DDBJ whole genome shotgun (WGS) entry which is preliminary data.</text>
</comment>
<sequence>MGPEVANRLRHEAAGLLNCRREDLEDDTLEELASKVASLGVEALSRFRSLASTAFDFAGLEPNYGHRAIALLMREGLAKVISVNWDCAVERAGTQIGMTVAGITSVLQAQSLKSEVPLFKVHGCARAPQSLKITREEVDEPQTWAVAKVQSALTSGTIVFAGLATVGDYVSDPIQKTLEEWSGYAGALRIVAPALPPSWETVLGRRTDGSHVAASSDEFFDDLLRAIMLDCLAHVAARAHNLADLDAWATPMATGVDSLRTVLQPIPAHLILAWWRDGVVDTQAGRPFITDLAGQSALMAIALLVGIDGTVEAVGRGRRFCLRTPSQYLEIISRPGGHLTEIMPVALDRADRRWDDGAYEDARTISYVVIGAVGSFPACDAVADIAGADDVDNDIGADVRSLVRFVSAEDAVQGRLAG</sequence>
<organism evidence="1 2">
    <name type="scientific">Ornithinibacter aureus</name>
    <dbReference type="NCBI Taxonomy" id="622664"/>
    <lineage>
        <taxon>Bacteria</taxon>
        <taxon>Bacillati</taxon>
        <taxon>Actinomycetota</taxon>
        <taxon>Actinomycetes</taxon>
        <taxon>Micrococcales</taxon>
        <taxon>Intrasporangiaceae</taxon>
        <taxon>Ornithinibacter</taxon>
    </lineage>
</organism>
<dbReference type="Proteomes" id="UP001500390">
    <property type="component" value="Unassembled WGS sequence"/>
</dbReference>
<gene>
    <name evidence="1" type="ORF">GCM10023153_15310</name>
</gene>
<evidence type="ECO:0000313" key="2">
    <source>
        <dbReference type="Proteomes" id="UP001500390"/>
    </source>
</evidence>
<evidence type="ECO:0000313" key="1">
    <source>
        <dbReference type="EMBL" id="GAA4394336.1"/>
    </source>
</evidence>
<name>A0ABP8JQ34_9MICO</name>
<dbReference type="InterPro" id="IPR029035">
    <property type="entry name" value="DHS-like_NAD/FAD-binding_dom"/>
</dbReference>
<dbReference type="SUPFAM" id="SSF52467">
    <property type="entry name" value="DHS-like NAD/FAD-binding domain"/>
    <property type="match status" value="1"/>
</dbReference>
<accession>A0ABP8JQ34</accession>
<keyword evidence="2" id="KW-1185">Reference proteome</keyword>
<proteinExistence type="predicted"/>
<evidence type="ECO:0008006" key="3">
    <source>
        <dbReference type="Google" id="ProtNLM"/>
    </source>
</evidence>
<protein>
    <recommendedName>
        <fullName evidence="3">SIR2-like domain-containing protein</fullName>
    </recommendedName>
</protein>
<reference evidence="2" key="1">
    <citation type="journal article" date="2019" name="Int. J. Syst. Evol. Microbiol.">
        <title>The Global Catalogue of Microorganisms (GCM) 10K type strain sequencing project: providing services to taxonomists for standard genome sequencing and annotation.</title>
        <authorList>
            <consortium name="The Broad Institute Genomics Platform"/>
            <consortium name="The Broad Institute Genome Sequencing Center for Infectious Disease"/>
            <person name="Wu L."/>
            <person name="Ma J."/>
        </authorList>
    </citation>
    <scope>NUCLEOTIDE SEQUENCE [LARGE SCALE GENOMIC DNA]</scope>
    <source>
        <strain evidence="2">JCM 17738</strain>
    </source>
</reference>
<dbReference type="Pfam" id="PF13289">
    <property type="entry name" value="SIR2_2"/>
    <property type="match status" value="1"/>
</dbReference>